<dbReference type="PANTHER" id="PTHR35368:SF1">
    <property type="entry name" value="HYDROPEROXIDE REDUCTASE"/>
    <property type="match status" value="1"/>
</dbReference>
<sequence length="197" mass="20809">MSATTVEKPTAAKKPPVPMNGVDTPKLFATIAAVADQRSLAQFRFRADGEWISGTHMRSTMSGFYGAGGDMQRKAPHSADADHPEVLCGMDHGPTPVEFLLHGLAACITAGIANIASARGITLHSVDCSVEGDIDLQGILGLSDEVRNGFGDIRARFHVKGDACEETLRKVVAQAVARSAVLDVLRNGVPVSIQTEC</sequence>
<name>A0ABX1F895_9PROT</name>
<proteinExistence type="predicted"/>
<accession>A0ABX1F895</accession>
<dbReference type="InterPro" id="IPR036102">
    <property type="entry name" value="OsmC/Ohrsf"/>
</dbReference>
<dbReference type="RefSeq" id="WP_168055184.1">
    <property type="nucleotide sequence ID" value="NZ_JAATJR010000011.1"/>
</dbReference>
<dbReference type="Pfam" id="PF02566">
    <property type="entry name" value="OsmC"/>
    <property type="match status" value="1"/>
</dbReference>
<gene>
    <name evidence="1" type="ORF">HB662_27845</name>
</gene>
<dbReference type="Proteomes" id="UP000765160">
    <property type="component" value="Unassembled WGS sequence"/>
</dbReference>
<protein>
    <submittedName>
        <fullName evidence="1">OsmC family protein</fullName>
    </submittedName>
</protein>
<dbReference type="InterPro" id="IPR015946">
    <property type="entry name" value="KH_dom-like_a/b"/>
</dbReference>
<comment type="caution">
    <text evidence="1">The sequence shown here is derived from an EMBL/GenBank/DDBJ whole genome shotgun (WGS) entry which is preliminary data.</text>
</comment>
<dbReference type="InterPro" id="IPR052924">
    <property type="entry name" value="OsmC/Ohr_hydroprdx_reductase"/>
</dbReference>
<keyword evidence="2" id="KW-1185">Reference proteome</keyword>
<dbReference type="Gene3D" id="3.30.300.20">
    <property type="match status" value="1"/>
</dbReference>
<organism evidence="1 2">
    <name type="scientific">Falsiroseomonas frigidaquae</name>
    <dbReference type="NCBI Taxonomy" id="487318"/>
    <lineage>
        <taxon>Bacteria</taxon>
        <taxon>Pseudomonadati</taxon>
        <taxon>Pseudomonadota</taxon>
        <taxon>Alphaproteobacteria</taxon>
        <taxon>Acetobacterales</taxon>
        <taxon>Roseomonadaceae</taxon>
        <taxon>Falsiroseomonas</taxon>
    </lineage>
</organism>
<dbReference type="SUPFAM" id="SSF82784">
    <property type="entry name" value="OsmC-like"/>
    <property type="match status" value="1"/>
</dbReference>
<dbReference type="InterPro" id="IPR003718">
    <property type="entry name" value="OsmC/Ohr_fam"/>
</dbReference>
<reference evidence="1 2" key="1">
    <citation type="submission" date="2020-03" db="EMBL/GenBank/DDBJ databases">
        <title>Roseomonas selenitidurans sp. nov. isolated from soil.</title>
        <authorList>
            <person name="Liu H."/>
        </authorList>
    </citation>
    <scope>NUCLEOTIDE SEQUENCE [LARGE SCALE GENOMIC DNA]</scope>
    <source>
        <strain evidence="1 2">JCM 15073</strain>
    </source>
</reference>
<evidence type="ECO:0000313" key="1">
    <source>
        <dbReference type="EMBL" id="NKE48613.1"/>
    </source>
</evidence>
<dbReference type="EMBL" id="JAAVTX010000011">
    <property type="protein sequence ID" value="NKE48613.1"/>
    <property type="molecule type" value="Genomic_DNA"/>
</dbReference>
<evidence type="ECO:0000313" key="2">
    <source>
        <dbReference type="Proteomes" id="UP000765160"/>
    </source>
</evidence>
<dbReference type="PANTHER" id="PTHR35368">
    <property type="entry name" value="HYDROPEROXIDE REDUCTASE"/>
    <property type="match status" value="1"/>
</dbReference>